<accession>A0A0B2REN7</accession>
<keyword evidence="4 9" id="KW-0949">S-adenosyl-L-methionine</keyword>
<dbReference type="Proteomes" id="UP000053555">
    <property type="component" value="Unassembled WGS sequence"/>
</dbReference>
<dbReference type="GO" id="GO:0160104">
    <property type="term" value="F:tRNA (guanine(26)-N2)-dimethyltransferase activity"/>
    <property type="evidence" value="ECO:0007669"/>
    <property type="project" value="UniProtKB-EC"/>
</dbReference>
<evidence type="ECO:0000256" key="9">
    <source>
        <dbReference type="PROSITE-ProRule" id="PRU00958"/>
    </source>
</evidence>
<evidence type="ECO:0000313" key="10">
    <source>
        <dbReference type="EMBL" id="KHN30323.1"/>
    </source>
</evidence>
<dbReference type="GO" id="GO:0002940">
    <property type="term" value="P:tRNA N2-guanine methylation"/>
    <property type="evidence" value="ECO:0007669"/>
    <property type="project" value="TreeGrafter"/>
</dbReference>
<evidence type="ECO:0000256" key="2">
    <source>
        <dbReference type="ARBA" id="ARBA00022603"/>
    </source>
</evidence>
<dbReference type="PANTHER" id="PTHR10631">
    <property type="entry name" value="N 2 ,N 2 -DIMETHYLGUANOSINE TRNA METHYLTRANSFERASE"/>
    <property type="match status" value="1"/>
</dbReference>
<dbReference type="PROSITE" id="PS51626">
    <property type="entry name" value="SAM_MT_TRM1"/>
    <property type="match status" value="1"/>
</dbReference>
<evidence type="ECO:0000256" key="4">
    <source>
        <dbReference type="ARBA" id="ARBA00022691"/>
    </source>
</evidence>
<keyword evidence="2 9" id="KW-0489">Methyltransferase</keyword>
<keyword evidence="5 9" id="KW-0819">tRNA processing</keyword>
<dbReference type="GO" id="GO:0000049">
    <property type="term" value="F:tRNA binding"/>
    <property type="evidence" value="ECO:0007669"/>
    <property type="project" value="UniProtKB-UniRule"/>
</dbReference>
<proteinExistence type="inferred from homology"/>
<dbReference type="InterPro" id="IPR029063">
    <property type="entry name" value="SAM-dependent_MTases_sf"/>
</dbReference>
<reference evidence="10" key="1">
    <citation type="submission" date="2014-07" db="EMBL/GenBank/DDBJ databases">
        <title>Identification of a novel salt tolerance gene in wild soybean by whole-genome sequencing.</title>
        <authorList>
            <person name="Lam H.-M."/>
            <person name="Qi X."/>
            <person name="Li M.-W."/>
            <person name="Liu X."/>
            <person name="Xie M."/>
            <person name="Ni M."/>
            <person name="Xu X."/>
        </authorList>
    </citation>
    <scope>NUCLEOTIDE SEQUENCE [LARGE SCALE GENOMIC DNA]</scope>
    <source>
        <tissue evidence="10">Root</tissue>
    </source>
</reference>
<evidence type="ECO:0000256" key="7">
    <source>
        <dbReference type="ARBA" id="ARBA00039099"/>
    </source>
</evidence>
<dbReference type="Gene3D" id="3.40.50.150">
    <property type="entry name" value="Vaccinia Virus protein VP39"/>
    <property type="match status" value="1"/>
</dbReference>
<keyword evidence="6 9" id="KW-0694">RNA-binding</keyword>
<dbReference type="InterPro" id="IPR002905">
    <property type="entry name" value="Trm1"/>
</dbReference>
<dbReference type="GO" id="GO:0005634">
    <property type="term" value="C:nucleus"/>
    <property type="evidence" value="ECO:0007669"/>
    <property type="project" value="TreeGrafter"/>
</dbReference>
<evidence type="ECO:0000256" key="6">
    <source>
        <dbReference type="ARBA" id="ARBA00022884"/>
    </source>
</evidence>
<comment type="catalytic activity">
    <reaction evidence="8">
        <text>guanosine(26) in tRNA + 2 S-adenosyl-L-methionine = N(2)-dimethylguanosine(26) in tRNA + 2 S-adenosyl-L-homocysteine + 2 H(+)</text>
        <dbReference type="Rhea" id="RHEA:43140"/>
        <dbReference type="Rhea" id="RHEA-COMP:10359"/>
        <dbReference type="Rhea" id="RHEA-COMP:10360"/>
        <dbReference type="ChEBI" id="CHEBI:15378"/>
        <dbReference type="ChEBI" id="CHEBI:57856"/>
        <dbReference type="ChEBI" id="CHEBI:59789"/>
        <dbReference type="ChEBI" id="CHEBI:74269"/>
        <dbReference type="ChEBI" id="CHEBI:74513"/>
        <dbReference type="EC" id="2.1.1.216"/>
    </reaction>
</comment>
<dbReference type="SUPFAM" id="SSF53335">
    <property type="entry name" value="S-adenosyl-L-methionine-dependent methyltransferases"/>
    <property type="match status" value="1"/>
</dbReference>
<sequence>MVQLPVQKWSLILRMPRVYMLTHPKEFDVVDHDPYGSPSLFLDATVQSVVDGGMLICTATDMAMLSGETGRSAIQSNVNTFTGYGSIPLRGKYCHEMALRILLASIEFCKCNEKHSSKAFICISVHWV</sequence>
<dbReference type="AlphaFoldDB" id="A0A0B2REN7"/>
<organism evidence="10">
    <name type="scientific">Glycine soja</name>
    <name type="common">Wild soybean</name>
    <dbReference type="NCBI Taxonomy" id="3848"/>
    <lineage>
        <taxon>Eukaryota</taxon>
        <taxon>Viridiplantae</taxon>
        <taxon>Streptophyta</taxon>
        <taxon>Embryophyta</taxon>
        <taxon>Tracheophyta</taxon>
        <taxon>Spermatophyta</taxon>
        <taxon>Magnoliopsida</taxon>
        <taxon>eudicotyledons</taxon>
        <taxon>Gunneridae</taxon>
        <taxon>Pentapetalae</taxon>
        <taxon>rosids</taxon>
        <taxon>fabids</taxon>
        <taxon>Fabales</taxon>
        <taxon>Fabaceae</taxon>
        <taxon>Papilionoideae</taxon>
        <taxon>50 kb inversion clade</taxon>
        <taxon>NPAAA clade</taxon>
        <taxon>indigoferoid/millettioid clade</taxon>
        <taxon>Phaseoleae</taxon>
        <taxon>Glycine</taxon>
        <taxon>Glycine subgen. Soja</taxon>
    </lineage>
</organism>
<evidence type="ECO:0000256" key="8">
    <source>
        <dbReference type="ARBA" id="ARBA00051897"/>
    </source>
</evidence>
<dbReference type="EC" id="2.1.1.216" evidence="7"/>
<protein>
    <recommendedName>
        <fullName evidence="7">tRNA (guanine(26)-N(2))-dimethyltransferase</fullName>
        <ecNumber evidence="7">2.1.1.216</ecNumber>
    </recommendedName>
</protein>
<dbReference type="PANTHER" id="PTHR10631:SF3">
    <property type="entry name" value="TRNA (GUANINE(26)-N(2))-DIMETHYLTRANSFERASE"/>
    <property type="match status" value="1"/>
</dbReference>
<keyword evidence="3 9" id="KW-0808">Transferase</keyword>
<dbReference type="Pfam" id="PF02005">
    <property type="entry name" value="TRM"/>
    <property type="match status" value="1"/>
</dbReference>
<comment type="similarity">
    <text evidence="9">Belongs to the class I-like SAM-binding methyltransferase superfamily. Trm1 family.</text>
</comment>
<evidence type="ECO:0000256" key="5">
    <source>
        <dbReference type="ARBA" id="ARBA00022694"/>
    </source>
</evidence>
<gene>
    <name evidence="10" type="ORF">glysoja_037834</name>
</gene>
<dbReference type="EMBL" id="KN651835">
    <property type="protein sequence ID" value="KHN30323.1"/>
    <property type="molecule type" value="Genomic_DNA"/>
</dbReference>
<evidence type="ECO:0000256" key="3">
    <source>
        <dbReference type="ARBA" id="ARBA00022679"/>
    </source>
</evidence>
<evidence type="ECO:0000256" key="1">
    <source>
        <dbReference type="ARBA" id="ARBA00022555"/>
    </source>
</evidence>
<keyword evidence="1 9" id="KW-0820">tRNA-binding</keyword>
<name>A0A0B2REN7_GLYSO</name>